<reference evidence="17" key="1">
    <citation type="journal article" date="2016" name="Nat. Commun.">
        <title>Genome analysis of three Pneumocystis species reveals adaptation mechanisms to life exclusively in mammalian hosts.</title>
        <authorList>
            <person name="Ma L."/>
            <person name="Chen Z."/>
            <person name="Huang D.W."/>
            <person name="Kutty G."/>
            <person name="Ishihara M."/>
            <person name="Wang H."/>
            <person name="Abouelleil A."/>
            <person name="Bishop L."/>
            <person name="Davey E."/>
            <person name="Deng R."/>
            <person name="Deng X."/>
            <person name="Fan L."/>
            <person name="Fantoni G."/>
            <person name="Fitzgerald M."/>
            <person name="Gogineni E."/>
            <person name="Goldberg J.M."/>
            <person name="Handley G."/>
            <person name="Hu X."/>
            <person name="Huber C."/>
            <person name="Jiao X."/>
            <person name="Jones K."/>
            <person name="Levin J.Z."/>
            <person name="Liu Y."/>
            <person name="Macdonald P."/>
            <person name="Melnikov A."/>
            <person name="Raley C."/>
            <person name="Sassi M."/>
            <person name="Sherman B.T."/>
            <person name="Song X."/>
            <person name="Sykes S."/>
            <person name="Tran B."/>
            <person name="Walsh L."/>
            <person name="Xia Y."/>
            <person name="Yang J."/>
            <person name="Young S."/>
            <person name="Zeng Q."/>
            <person name="Zheng X."/>
            <person name="Stephens R."/>
            <person name="Nusbaum C."/>
            <person name="Birren B.W."/>
            <person name="Azadi P."/>
            <person name="Lempicki R.A."/>
            <person name="Cuomo C.A."/>
            <person name="Kovacs J.A."/>
        </authorList>
    </citation>
    <scope>NUCLEOTIDE SEQUENCE [LARGE SCALE GENOMIC DNA]</scope>
    <source>
        <strain evidence="17">B123</strain>
    </source>
</reference>
<comment type="similarity">
    <text evidence="3 15">Belongs to the phytoene/squalene synthase family.</text>
</comment>
<dbReference type="RefSeq" id="XP_007872482.1">
    <property type="nucleotide sequence ID" value="XM_007874291.1"/>
</dbReference>
<dbReference type="GO" id="GO:0045338">
    <property type="term" value="P:farnesyl diphosphate metabolic process"/>
    <property type="evidence" value="ECO:0007669"/>
    <property type="project" value="InterPro"/>
</dbReference>
<dbReference type="PANTHER" id="PTHR11626">
    <property type="entry name" value="FARNESYL-DIPHOSPHATE FARNESYLTRANSFERASE"/>
    <property type="match status" value="1"/>
</dbReference>
<evidence type="ECO:0000256" key="10">
    <source>
        <dbReference type="ARBA" id="ARBA00023011"/>
    </source>
</evidence>
<organism evidence="16 17">
    <name type="scientific">Pneumocystis murina (strain B123)</name>
    <name type="common">Mouse pneumocystis pneumonia agent</name>
    <name type="synonym">Pneumocystis carinii f. sp. muris</name>
    <dbReference type="NCBI Taxonomy" id="1069680"/>
    <lineage>
        <taxon>Eukaryota</taxon>
        <taxon>Fungi</taxon>
        <taxon>Dikarya</taxon>
        <taxon>Ascomycota</taxon>
        <taxon>Taphrinomycotina</taxon>
        <taxon>Pneumocystomycetes</taxon>
        <taxon>Pneumocystaceae</taxon>
        <taxon>Pneumocystis</taxon>
    </lineage>
</organism>
<evidence type="ECO:0000313" key="17">
    <source>
        <dbReference type="Proteomes" id="UP000011958"/>
    </source>
</evidence>
<comment type="caution">
    <text evidence="16">The sequence shown here is derived from an EMBL/GenBank/DDBJ whole genome shotgun (WGS) entry which is preliminary data.</text>
</comment>
<dbReference type="EC" id="2.5.1.21" evidence="4 15"/>
<comment type="catalytic activity">
    <reaction evidence="15">
        <text>2 (2E,6E)-farnesyl diphosphate + NADPH + H(+) = squalene + 2 diphosphate + NADP(+)</text>
        <dbReference type="Rhea" id="RHEA:32295"/>
        <dbReference type="ChEBI" id="CHEBI:15378"/>
        <dbReference type="ChEBI" id="CHEBI:15440"/>
        <dbReference type="ChEBI" id="CHEBI:33019"/>
        <dbReference type="ChEBI" id="CHEBI:57783"/>
        <dbReference type="ChEBI" id="CHEBI:58349"/>
        <dbReference type="ChEBI" id="CHEBI:175763"/>
        <dbReference type="EC" id="2.5.1.21"/>
    </reaction>
</comment>
<keyword evidence="11" id="KW-0443">Lipid metabolism</keyword>
<dbReference type="SFLD" id="SFLDS00005">
    <property type="entry name" value="Isoprenoid_Synthase_Type_I"/>
    <property type="match status" value="1"/>
</dbReference>
<dbReference type="GO" id="GO:0051996">
    <property type="term" value="F:squalene synthase [NAD(P)H] activity"/>
    <property type="evidence" value="ECO:0007669"/>
    <property type="project" value="UniProtKB-UniRule"/>
</dbReference>
<evidence type="ECO:0000256" key="3">
    <source>
        <dbReference type="ARBA" id="ARBA00006251"/>
    </source>
</evidence>
<evidence type="ECO:0000256" key="8">
    <source>
        <dbReference type="ARBA" id="ARBA00022955"/>
    </source>
</evidence>
<dbReference type="HOGENOM" id="CLU_031981_2_1_1"/>
<dbReference type="InterPro" id="IPR019845">
    <property type="entry name" value="Squalene/phytoene_synthase_CS"/>
</dbReference>
<keyword evidence="14" id="KW-0753">Steroid metabolism</keyword>
<comment type="function">
    <text evidence="15">Catalyzes the condensation of 2 farnesyl pyrophosphate (FPP) moieties to form squalene.</text>
</comment>
<dbReference type="Pfam" id="PF00494">
    <property type="entry name" value="SQS_PSY"/>
    <property type="match status" value="1"/>
</dbReference>
<dbReference type="GO" id="GO:0006696">
    <property type="term" value="P:ergosterol biosynthetic process"/>
    <property type="evidence" value="ECO:0007669"/>
    <property type="project" value="EnsemblFungi"/>
</dbReference>
<gene>
    <name evidence="16" type="ORF">PNEG_00587</name>
</gene>
<dbReference type="Gene3D" id="1.10.600.10">
    <property type="entry name" value="Farnesyl Diphosphate Synthase"/>
    <property type="match status" value="1"/>
</dbReference>
<dbReference type="VEuPathDB" id="FungiDB:PNEG_00587"/>
<keyword evidence="8" id="KW-0752">Steroid biosynthesis</keyword>
<evidence type="ECO:0000256" key="14">
    <source>
        <dbReference type="ARBA" id="ARBA00023221"/>
    </source>
</evidence>
<comment type="pathway">
    <text evidence="15">Terpene metabolism; lanosterol biosynthesis; lanosterol from farnesyl diphosphate: step 1/3.</text>
</comment>
<dbReference type="GO" id="GO:0055056">
    <property type="term" value="F:D-glucose transmembrane transporter activity"/>
    <property type="evidence" value="ECO:0007669"/>
    <property type="project" value="UniProtKB-UniRule"/>
</dbReference>
<dbReference type="GO" id="GO:0005789">
    <property type="term" value="C:endoplasmic reticulum membrane"/>
    <property type="evidence" value="ECO:0007669"/>
    <property type="project" value="EnsemblFungi"/>
</dbReference>
<dbReference type="OrthoDB" id="431150at2759"/>
<keyword evidence="9 15" id="KW-1133">Transmembrane helix</keyword>
<evidence type="ECO:0000313" key="16">
    <source>
        <dbReference type="EMBL" id="EMR10984.1"/>
    </source>
</evidence>
<evidence type="ECO:0000256" key="5">
    <source>
        <dbReference type="ARBA" id="ARBA00022516"/>
    </source>
</evidence>
<keyword evidence="6 15" id="KW-0808">Transferase</keyword>
<evidence type="ECO:0000256" key="15">
    <source>
        <dbReference type="RuleBase" id="RU368088"/>
    </source>
</evidence>
<evidence type="ECO:0000256" key="4">
    <source>
        <dbReference type="ARBA" id="ARBA00012373"/>
    </source>
</evidence>
<keyword evidence="7 15" id="KW-0812">Transmembrane</keyword>
<comment type="subcellular location">
    <subcellularLocation>
        <location evidence="2">Membrane</location>
    </subcellularLocation>
</comment>
<dbReference type="SUPFAM" id="SSF48576">
    <property type="entry name" value="Terpenoid synthases"/>
    <property type="match status" value="1"/>
</dbReference>
<protein>
    <recommendedName>
        <fullName evidence="4 15">Squalene synthase</fullName>
        <shortName evidence="15">SQS</shortName>
        <shortName evidence="15">SS</shortName>
        <ecNumber evidence="4 15">2.5.1.21</ecNumber>
    </recommendedName>
</protein>
<name>M7PKK1_PNEMU</name>
<evidence type="ECO:0000256" key="12">
    <source>
        <dbReference type="ARBA" id="ARBA00023136"/>
    </source>
</evidence>
<dbReference type="OMA" id="GEACQLM"/>
<dbReference type="InterPro" id="IPR008949">
    <property type="entry name" value="Isoprenoid_synthase_dom_sf"/>
</dbReference>
<dbReference type="PANTHER" id="PTHR11626:SF2">
    <property type="entry name" value="SQUALENE SYNTHASE"/>
    <property type="match status" value="1"/>
</dbReference>
<evidence type="ECO:0000256" key="11">
    <source>
        <dbReference type="ARBA" id="ARBA00023098"/>
    </source>
</evidence>
<proteinExistence type="inferred from homology"/>
<evidence type="ECO:0000256" key="2">
    <source>
        <dbReference type="ARBA" id="ARBA00004370"/>
    </source>
</evidence>
<dbReference type="eggNOG" id="KOG1459">
    <property type="taxonomic scope" value="Eukaryota"/>
</dbReference>
<dbReference type="InterPro" id="IPR002060">
    <property type="entry name" value="Squ/phyt_synthse"/>
</dbReference>
<keyword evidence="13" id="KW-1207">Sterol metabolism</keyword>
<dbReference type="GeneID" id="19894285"/>
<feature type="transmembrane region" description="Helical" evidence="15">
    <location>
        <begin position="408"/>
        <end position="430"/>
    </location>
</feature>
<dbReference type="SFLD" id="SFLDG01018">
    <property type="entry name" value="Squalene/Phytoene_Synthase_Lik"/>
    <property type="match status" value="1"/>
</dbReference>
<comment type="catalytic activity">
    <reaction evidence="15">
        <text>2 (2E,6E)-farnesyl diphosphate + NADH + H(+) = squalene + 2 diphosphate + NAD(+)</text>
        <dbReference type="Rhea" id="RHEA:32299"/>
        <dbReference type="ChEBI" id="CHEBI:15378"/>
        <dbReference type="ChEBI" id="CHEBI:15440"/>
        <dbReference type="ChEBI" id="CHEBI:33019"/>
        <dbReference type="ChEBI" id="CHEBI:57540"/>
        <dbReference type="ChEBI" id="CHEBI:57945"/>
        <dbReference type="ChEBI" id="CHEBI:175763"/>
        <dbReference type="EC" id="2.5.1.21"/>
    </reaction>
</comment>
<dbReference type="CDD" id="cd00683">
    <property type="entry name" value="Trans_IPPS_HH"/>
    <property type="match status" value="1"/>
</dbReference>
<dbReference type="Proteomes" id="UP000011958">
    <property type="component" value="Unassembled WGS sequence"/>
</dbReference>
<dbReference type="GO" id="GO:1902767">
    <property type="term" value="P:isoprenoid biosynthetic process via mevalonate"/>
    <property type="evidence" value="ECO:0007669"/>
    <property type="project" value="EnsemblFungi"/>
</dbReference>
<dbReference type="InterPro" id="IPR033904">
    <property type="entry name" value="Trans_IPPS_HH"/>
</dbReference>
<evidence type="ECO:0000256" key="7">
    <source>
        <dbReference type="ARBA" id="ARBA00022692"/>
    </source>
</evidence>
<dbReference type="EMBL" id="AFWA02000002">
    <property type="protein sequence ID" value="EMR10984.1"/>
    <property type="molecule type" value="Genomic_DNA"/>
</dbReference>
<dbReference type="AlphaFoldDB" id="M7PKK1"/>
<evidence type="ECO:0000256" key="1">
    <source>
        <dbReference type="ARBA" id="ARBA00001946"/>
    </source>
</evidence>
<evidence type="ECO:0000256" key="13">
    <source>
        <dbReference type="ARBA" id="ARBA00023166"/>
    </source>
</evidence>
<evidence type="ECO:0000256" key="6">
    <source>
        <dbReference type="ARBA" id="ARBA00022679"/>
    </source>
</evidence>
<dbReference type="STRING" id="1069680.M7PKK1"/>
<dbReference type="FunFam" id="1.10.600.10:FF:000003">
    <property type="entry name" value="Farnesyl-diphosphate farnesyltransferase 1"/>
    <property type="match status" value="1"/>
</dbReference>
<comment type="cofactor">
    <cofactor evidence="1 15">
        <name>Mg(2+)</name>
        <dbReference type="ChEBI" id="CHEBI:18420"/>
    </cofactor>
</comment>
<dbReference type="UniPathway" id="UPA00767">
    <property type="reaction ID" value="UER00751"/>
</dbReference>
<keyword evidence="10" id="KW-0756">Sterol biosynthesis</keyword>
<evidence type="ECO:0000256" key="9">
    <source>
        <dbReference type="ARBA" id="ARBA00022989"/>
    </source>
</evidence>
<dbReference type="InterPro" id="IPR044844">
    <property type="entry name" value="Trans_IPPS_euk-type"/>
</dbReference>
<sequence>MAIWTDYLRHPREFKEFCQYKLFYTPLYQRLPDQETHNCRQCYELLIQTSRSFGRVIQELRPELRESVMVFYLVLRGLDTIEDDMNFDSKKKIQLLRTFYTHIDEKGWKFSESSLSAKDGMLLKSFDKVIEEFLVLKKEYQDIIRSITYEMGNGMADFIKSAHFKTQGIQSIRDYNLYCFYVAGLVGEGLNRLFLVSKVEHDLEGLTELSHTMGLFLQKTNIIRDYREDLHHQRVFWPKEIWSKYVDNFIDFLAPENQEKGLHCLSEMILDALTHVPDCLYYLCNLHDQSVFNFCAIPQTMAIATLALVFRNPNVFRKNLKIRKGEACSLIMRTTNRRNLCGIFLKYIRIIHLKNTPSDPNFFKISVACGKVEQWVESVFPSDKPGLSLCSQKPLHESSTEFLIDKEAFYIFLISSIFLAIIASLMIYLAHLFGARWDFTQVCKIFDFLKSIFSDTLSIVKRDEM</sequence>
<dbReference type="PROSITE" id="PS01045">
    <property type="entry name" value="SQUALEN_PHYTOEN_SYN_2"/>
    <property type="match status" value="1"/>
</dbReference>
<accession>M7PKK1</accession>
<keyword evidence="17" id="KW-1185">Reference proteome</keyword>
<dbReference type="InterPro" id="IPR006449">
    <property type="entry name" value="Squal_synth-like"/>
</dbReference>
<keyword evidence="5" id="KW-0444">Lipid biosynthesis</keyword>
<dbReference type="PROSITE" id="PS01044">
    <property type="entry name" value="SQUALEN_PHYTOEN_SYN_1"/>
    <property type="match status" value="1"/>
</dbReference>
<dbReference type="NCBIfam" id="TIGR01559">
    <property type="entry name" value="squal_synth"/>
    <property type="match status" value="1"/>
</dbReference>
<keyword evidence="12 15" id="KW-0472">Membrane</keyword>